<dbReference type="RefSeq" id="WP_037458848.1">
    <property type="nucleotide sequence ID" value="NZ_AVFL01000026.1"/>
</dbReference>
<organism evidence="1 2">
    <name type="scientific">Skermanella stibiiresistens SB22</name>
    <dbReference type="NCBI Taxonomy" id="1385369"/>
    <lineage>
        <taxon>Bacteria</taxon>
        <taxon>Pseudomonadati</taxon>
        <taxon>Pseudomonadota</taxon>
        <taxon>Alphaproteobacteria</taxon>
        <taxon>Rhodospirillales</taxon>
        <taxon>Azospirillaceae</taxon>
        <taxon>Skermanella</taxon>
    </lineage>
</organism>
<keyword evidence="2" id="KW-1185">Reference proteome</keyword>
<accession>W9GUG4</accession>
<proteinExistence type="predicted"/>
<sequence>MFRHVAMAGEPGEGPSARIDAAAARAALTKDRVAIIRDALRRMLADEEQVKRVARASGDLLRR</sequence>
<comment type="caution">
    <text evidence="1">The sequence shown here is derived from an EMBL/GenBank/DDBJ whole genome shotgun (WGS) entry which is preliminary data.</text>
</comment>
<dbReference type="Proteomes" id="UP000019486">
    <property type="component" value="Unassembled WGS sequence"/>
</dbReference>
<dbReference type="EMBL" id="AVFL01000026">
    <property type="protein sequence ID" value="EWY37439.1"/>
    <property type="molecule type" value="Genomic_DNA"/>
</dbReference>
<name>W9GUG4_9PROT</name>
<evidence type="ECO:0000313" key="1">
    <source>
        <dbReference type="EMBL" id="EWY37439.1"/>
    </source>
</evidence>
<evidence type="ECO:0000313" key="2">
    <source>
        <dbReference type="Proteomes" id="UP000019486"/>
    </source>
</evidence>
<protein>
    <submittedName>
        <fullName evidence="1">Uncharacterized protein</fullName>
    </submittedName>
</protein>
<gene>
    <name evidence="1" type="ORF">N825_17670</name>
</gene>
<reference evidence="1 2" key="1">
    <citation type="submission" date="2013-08" db="EMBL/GenBank/DDBJ databases">
        <title>The genome sequence of Skermanella stibiiresistens.</title>
        <authorList>
            <person name="Zhu W."/>
            <person name="Wang G."/>
        </authorList>
    </citation>
    <scope>NUCLEOTIDE SEQUENCE [LARGE SCALE GENOMIC DNA]</scope>
    <source>
        <strain evidence="1 2">SB22</strain>
    </source>
</reference>
<dbReference type="AlphaFoldDB" id="W9GUG4"/>